<name>A0A845KZU1_9FIRM</name>
<evidence type="ECO:0000256" key="4">
    <source>
        <dbReference type="ARBA" id="ARBA00018672"/>
    </source>
</evidence>
<dbReference type="Gene3D" id="3.30.450.20">
    <property type="entry name" value="PAS domain"/>
    <property type="match status" value="1"/>
</dbReference>
<dbReference type="InterPro" id="IPR004358">
    <property type="entry name" value="Sig_transdc_His_kin-like_C"/>
</dbReference>
<dbReference type="InterPro" id="IPR001789">
    <property type="entry name" value="Sig_transdc_resp-reg_receiver"/>
</dbReference>
<evidence type="ECO:0000256" key="5">
    <source>
        <dbReference type="ARBA" id="ARBA00022475"/>
    </source>
</evidence>
<dbReference type="SUPFAM" id="SSF47384">
    <property type="entry name" value="Homodimeric domain of signal transducing histidine kinase"/>
    <property type="match status" value="1"/>
</dbReference>
<keyword evidence="8 16" id="KW-0812">Transmembrane</keyword>
<dbReference type="OrthoDB" id="9790669at2"/>
<dbReference type="InterPro" id="IPR011006">
    <property type="entry name" value="CheY-like_superfamily"/>
</dbReference>
<feature type="transmembrane region" description="Helical" evidence="16">
    <location>
        <begin position="381"/>
        <end position="405"/>
    </location>
</feature>
<gene>
    <name evidence="20" type="ORF">GTO91_08005</name>
</gene>
<dbReference type="InterPro" id="IPR003660">
    <property type="entry name" value="HAMP_dom"/>
</dbReference>
<dbReference type="InterPro" id="IPR029151">
    <property type="entry name" value="Sensor-like_sf"/>
</dbReference>
<comment type="catalytic activity">
    <reaction evidence="1">
        <text>ATP + protein L-histidine = ADP + protein N-phospho-L-histidine.</text>
        <dbReference type="EC" id="2.7.13.3"/>
    </reaction>
</comment>
<dbReference type="SMART" id="SM00388">
    <property type="entry name" value="HisKA"/>
    <property type="match status" value="1"/>
</dbReference>
<dbReference type="InterPro" id="IPR033479">
    <property type="entry name" value="dCache_1"/>
</dbReference>
<dbReference type="InterPro" id="IPR036890">
    <property type="entry name" value="HATPase_C_sf"/>
</dbReference>
<dbReference type="PROSITE" id="PS50110">
    <property type="entry name" value="RESPONSE_REGULATORY"/>
    <property type="match status" value="1"/>
</dbReference>
<dbReference type="PANTHER" id="PTHR45339:SF1">
    <property type="entry name" value="HYBRID SIGNAL TRANSDUCTION HISTIDINE KINASE J"/>
    <property type="match status" value="1"/>
</dbReference>
<dbReference type="Pfam" id="PF00072">
    <property type="entry name" value="Response_reg"/>
    <property type="match status" value="1"/>
</dbReference>
<keyword evidence="12 16" id="KW-0472">Membrane</keyword>
<keyword evidence="21" id="KW-1185">Reference proteome</keyword>
<dbReference type="Pfam" id="PF02518">
    <property type="entry name" value="HATPase_c"/>
    <property type="match status" value="1"/>
</dbReference>
<feature type="region of interest" description="Disordered" evidence="15">
    <location>
        <begin position="714"/>
        <end position="752"/>
    </location>
</feature>
<evidence type="ECO:0000256" key="11">
    <source>
        <dbReference type="ARBA" id="ARBA00023012"/>
    </source>
</evidence>
<evidence type="ECO:0000259" key="19">
    <source>
        <dbReference type="PROSITE" id="PS50885"/>
    </source>
</evidence>
<sequence>MSTFPNRPRDSLTLLQWIWRSYLKTALIPILTIELIFIGIYFYSNEWSKRENTAVVREMTDDDLQRIVRQEAEVIAQQTQRITHLAELYRQQVALAYDQPPNLSPEDAARLAYSPDGAYHTTRGGEGQLAVFYSGYRPIGPAEREKVARLLRLQSLMVGIQNNEPMAAAIYLNTFDSLNIIYPYFDVLSQYAPKMNIPSFNFYYEADAEHNPERKVRWTDAYLDPAGNGWMASCIAPVYRNGTLEGVVGIDMTIDTIIKGILNLNIPWNGYGMLIGKDGSILALPQSGEVDWNLHELTAHRYDNAVQENTFKPEQFNLYKRPDKAELAQQVQHRDHGLLPVTLNGHKKLVSWSTVAETGWKLLVLVPEENIYAKANALSAILWRIGAMMIGGMVLFYSVFFAILYRQAKRVSHDISQPLMEVNGMVKRIGQGEYAQRAPAFPVHELTETAALLAQMGRQLGDTAQYLIQAKEEAERASRAKSEFLSSMSHELRTPLNAILGFSDLLDTQCLSDADREGLREIHKAGHHLLALINDVLDLARIESGKLELSNEPVSLPETVDECLHLIQPLAQKRGIVIINQVSESKPYYLKADLTRFKQVLINLLSNAVKYNREQGQVIIGCRLVSDSRLAVDVKDTGFGIAPDQLTKIFEPFHRSHTKQTTVEGIGVGLTVTKQLVEVMGGSIHVESAPNQGSHFWIEMPLAKTPPEPMVQREYPEHRQNSQHVTGPAQRPYMKHTPPPSDPDPDTGDAPLTRILLVDDNKANQKLARMMLLKLGYAVDIVDNGLEAVQAFEREAYDCIIMDCHMPVMDGFEATREIRRLEAQRKTRTPIVALTANAMKGDLESCLRAGMDDYLSKPVSPEKLNTILRKWIPSS</sequence>
<accession>A0A845KZU1</accession>
<dbReference type="PRINTS" id="PR00344">
    <property type="entry name" value="BCTRLSENSOR"/>
</dbReference>
<dbReference type="RefSeq" id="WP_161257470.1">
    <property type="nucleotide sequence ID" value="NZ_WXEY01000006.1"/>
</dbReference>
<keyword evidence="10 16" id="KW-1133">Transmembrane helix</keyword>
<feature type="domain" description="Response regulatory" evidence="18">
    <location>
        <begin position="754"/>
        <end position="872"/>
    </location>
</feature>
<evidence type="ECO:0000256" key="9">
    <source>
        <dbReference type="ARBA" id="ARBA00022777"/>
    </source>
</evidence>
<keyword evidence="5" id="KW-1003">Cell membrane</keyword>
<dbReference type="SUPFAM" id="SSF55874">
    <property type="entry name" value="ATPase domain of HSP90 chaperone/DNA topoisomerase II/histidine kinase"/>
    <property type="match status" value="1"/>
</dbReference>
<organism evidence="20 21">
    <name type="scientific">Heliomicrobium undosum</name>
    <dbReference type="NCBI Taxonomy" id="121734"/>
    <lineage>
        <taxon>Bacteria</taxon>
        <taxon>Bacillati</taxon>
        <taxon>Bacillota</taxon>
        <taxon>Clostridia</taxon>
        <taxon>Eubacteriales</taxon>
        <taxon>Heliobacteriaceae</taxon>
        <taxon>Heliomicrobium</taxon>
    </lineage>
</organism>
<dbReference type="Gene3D" id="1.10.287.130">
    <property type="match status" value="1"/>
</dbReference>
<feature type="transmembrane region" description="Helical" evidence="16">
    <location>
        <begin position="21"/>
        <end position="43"/>
    </location>
</feature>
<dbReference type="FunFam" id="3.30.565.10:FF:000006">
    <property type="entry name" value="Sensor histidine kinase WalK"/>
    <property type="match status" value="1"/>
</dbReference>
<evidence type="ECO:0000256" key="3">
    <source>
        <dbReference type="ARBA" id="ARBA00012438"/>
    </source>
</evidence>
<dbReference type="CDD" id="cd16922">
    <property type="entry name" value="HATPase_EvgS-ArcB-TorS-like"/>
    <property type="match status" value="1"/>
</dbReference>
<evidence type="ECO:0000256" key="14">
    <source>
        <dbReference type="PROSITE-ProRule" id="PRU00169"/>
    </source>
</evidence>
<evidence type="ECO:0000259" key="17">
    <source>
        <dbReference type="PROSITE" id="PS50109"/>
    </source>
</evidence>
<dbReference type="AlphaFoldDB" id="A0A845KZU1"/>
<evidence type="ECO:0000256" key="1">
    <source>
        <dbReference type="ARBA" id="ARBA00000085"/>
    </source>
</evidence>
<protein>
    <recommendedName>
        <fullName evidence="4">Stage 0 sporulation protein A homolog</fullName>
        <ecNumber evidence="3">2.7.13.3</ecNumber>
    </recommendedName>
</protein>
<comment type="subcellular location">
    <subcellularLocation>
        <location evidence="2">Cell membrane</location>
        <topology evidence="2">Multi-pass membrane protein</topology>
    </subcellularLocation>
</comment>
<dbReference type="CDD" id="cd00082">
    <property type="entry name" value="HisKA"/>
    <property type="match status" value="1"/>
</dbReference>
<dbReference type="GO" id="GO:0005886">
    <property type="term" value="C:plasma membrane"/>
    <property type="evidence" value="ECO:0007669"/>
    <property type="project" value="UniProtKB-SubCell"/>
</dbReference>
<keyword evidence="9" id="KW-0418">Kinase</keyword>
<feature type="domain" description="Histidine kinase" evidence="17">
    <location>
        <begin position="487"/>
        <end position="704"/>
    </location>
</feature>
<dbReference type="CDD" id="cd12913">
    <property type="entry name" value="PDC1_MCP_like"/>
    <property type="match status" value="1"/>
</dbReference>
<dbReference type="PANTHER" id="PTHR45339">
    <property type="entry name" value="HYBRID SIGNAL TRANSDUCTION HISTIDINE KINASE J"/>
    <property type="match status" value="1"/>
</dbReference>
<dbReference type="InterPro" id="IPR036097">
    <property type="entry name" value="HisK_dim/P_sf"/>
</dbReference>
<dbReference type="Pfam" id="PF00512">
    <property type="entry name" value="HisKA"/>
    <property type="match status" value="1"/>
</dbReference>
<feature type="modified residue" description="4-aspartylphosphate" evidence="14">
    <location>
        <position position="803"/>
    </location>
</feature>
<evidence type="ECO:0000313" key="21">
    <source>
        <dbReference type="Proteomes" id="UP000463470"/>
    </source>
</evidence>
<dbReference type="Gene3D" id="3.40.50.2300">
    <property type="match status" value="1"/>
</dbReference>
<dbReference type="SMART" id="SM00387">
    <property type="entry name" value="HATPase_c"/>
    <property type="match status" value="1"/>
</dbReference>
<dbReference type="InterPro" id="IPR003594">
    <property type="entry name" value="HATPase_dom"/>
</dbReference>
<reference evidence="20 21" key="1">
    <citation type="submission" date="2020-01" db="EMBL/GenBank/DDBJ databases">
        <title>Whole-genome sequence of Heliobacterium undosum DSM 13378.</title>
        <authorList>
            <person name="Kyndt J.A."/>
            <person name="Meyer T.E."/>
        </authorList>
    </citation>
    <scope>NUCLEOTIDE SEQUENCE [LARGE SCALE GENOMIC DNA]</scope>
    <source>
        <strain evidence="20 21">DSM 13378</strain>
    </source>
</reference>
<dbReference type="Gene3D" id="3.30.565.10">
    <property type="entry name" value="Histidine kinase-like ATPase, C-terminal domain"/>
    <property type="match status" value="1"/>
</dbReference>
<evidence type="ECO:0000256" key="16">
    <source>
        <dbReference type="SAM" id="Phobius"/>
    </source>
</evidence>
<dbReference type="SMART" id="SM00448">
    <property type="entry name" value="REC"/>
    <property type="match status" value="1"/>
</dbReference>
<evidence type="ECO:0000256" key="12">
    <source>
        <dbReference type="ARBA" id="ARBA00023136"/>
    </source>
</evidence>
<keyword evidence="11" id="KW-0902">Two-component regulatory system</keyword>
<feature type="domain" description="HAMP" evidence="19">
    <location>
        <begin position="413"/>
        <end position="465"/>
    </location>
</feature>
<dbReference type="InterPro" id="IPR005467">
    <property type="entry name" value="His_kinase_dom"/>
</dbReference>
<dbReference type="EC" id="2.7.13.3" evidence="3"/>
<evidence type="ECO:0000313" key="20">
    <source>
        <dbReference type="EMBL" id="MZP29647.1"/>
    </source>
</evidence>
<evidence type="ECO:0000256" key="7">
    <source>
        <dbReference type="ARBA" id="ARBA00022679"/>
    </source>
</evidence>
<evidence type="ECO:0000256" key="6">
    <source>
        <dbReference type="ARBA" id="ARBA00022553"/>
    </source>
</evidence>
<keyword evidence="7" id="KW-0808">Transferase</keyword>
<keyword evidence="6 14" id="KW-0597">Phosphoprotein</keyword>
<dbReference type="CDD" id="cd17546">
    <property type="entry name" value="REC_hyHK_CKI1_RcsC-like"/>
    <property type="match status" value="1"/>
</dbReference>
<comment type="caution">
    <text evidence="20">The sequence shown here is derived from an EMBL/GenBank/DDBJ whole genome shotgun (WGS) entry which is preliminary data.</text>
</comment>
<evidence type="ECO:0000259" key="18">
    <source>
        <dbReference type="PROSITE" id="PS50110"/>
    </source>
</evidence>
<dbReference type="EMBL" id="WXEY01000006">
    <property type="protein sequence ID" value="MZP29647.1"/>
    <property type="molecule type" value="Genomic_DNA"/>
</dbReference>
<proteinExistence type="predicted"/>
<dbReference type="SUPFAM" id="SSF103190">
    <property type="entry name" value="Sensory domain-like"/>
    <property type="match status" value="1"/>
</dbReference>
<dbReference type="PROSITE" id="PS50109">
    <property type="entry name" value="HIS_KIN"/>
    <property type="match status" value="1"/>
</dbReference>
<dbReference type="Pfam" id="PF02743">
    <property type="entry name" value="dCache_1"/>
    <property type="match status" value="1"/>
</dbReference>
<dbReference type="InterPro" id="IPR003661">
    <property type="entry name" value="HisK_dim/P_dom"/>
</dbReference>
<dbReference type="CDD" id="cd12912">
    <property type="entry name" value="PDC2_MCP_like"/>
    <property type="match status" value="1"/>
</dbReference>
<dbReference type="PROSITE" id="PS50885">
    <property type="entry name" value="HAMP"/>
    <property type="match status" value="1"/>
</dbReference>
<evidence type="ECO:0000256" key="15">
    <source>
        <dbReference type="SAM" id="MobiDB-lite"/>
    </source>
</evidence>
<evidence type="ECO:0000256" key="8">
    <source>
        <dbReference type="ARBA" id="ARBA00022692"/>
    </source>
</evidence>
<evidence type="ECO:0000256" key="10">
    <source>
        <dbReference type="ARBA" id="ARBA00022989"/>
    </source>
</evidence>
<dbReference type="Proteomes" id="UP000463470">
    <property type="component" value="Unassembled WGS sequence"/>
</dbReference>
<dbReference type="GO" id="GO:0000155">
    <property type="term" value="F:phosphorelay sensor kinase activity"/>
    <property type="evidence" value="ECO:0007669"/>
    <property type="project" value="InterPro"/>
</dbReference>
<comment type="function">
    <text evidence="13">May play the central regulatory role in sporulation. It may be an element of the effector pathway responsible for the activation of sporulation genes in response to nutritional stress. Spo0A may act in concert with spo0H (a sigma factor) to control the expression of some genes that are critical to the sporulation process.</text>
</comment>
<dbReference type="SUPFAM" id="SSF52172">
    <property type="entry name" value="CheY-like"/>
    <property type="match status" value="1"/>
</dbReference>
<evidence type="ECO:0000256" key="2">
    <source>
        <dbReference type="ARBA" id="ARBA00004651"/>
    </source>
</evidence>
<evidence type="ECO:0000256" key="13">
    <source>
        <dbReference type="ARBA" id="ARBA00024867"/>
    </source>
</evidence>